<protein>
    <recommendedName>
        <fullName evidence="4">Hydrophobin</fullName>
    </recommendedName>
</protein>
<sequence length="60" mass="6750">MFRLLIFVILVYAIFICAAYPYPQGCSDNVCNPPPPTQPTALTRIRELLTRIANLLRSLA</sequence>
<keyword evidence="3" id="KW-1185">Reference proteome</keyword>
<dbReference type="EMBL" id="KV878214">
    <property type="protein sequence ID" value="OJJ33553.1"/>
    <property type="molecule type" value="Genomic_DNA"/>
</dbReference>
<accession>A0A1L9RFA6</accession>
<feature type="chain" id="PRO_5012499319" description="Hydrophobin" evidence="1">
    <location>
        <begin position="20"/>
        <end position="60"/>
    </location>
</feature>
<proteinExistence type="predicted"/>
<evidence type="ECO:0000313" key="2">
    <source>
        <dbReference type="EMBL" id="OJJ33553.1"/>
    </source>
</evidence>
<gene>
    <name evidence="2" type="ORF">ASPWEDRAFT_43582</name>
</gene>
<evidence type="ECO:0000313" key="3">
    <source>
        <dbReference type="Proteomes" id="UP000184383"/>
    </source>
</evidence>
<feature type="signal peptide" evidence="1">
    <location>
        <begin position="1"/>
        <end position="19"/>
    </location>
</feature>
<dbReference type="GeneID" id="63751905"/>
<name>A0A1L9RFA6_ASPWE</name>
<dbReference type="Proteomes" id="UP000184383">
    <property type="component" value="Unassembled WGS sequence"/>
</dbReference>
<evidence type="ECO:0000256" key="1">
    <source>
        <dbReference type="SAM" id="SignalP"/>
    </source>
</evidence>
<dbReference type="AlphaFoldDB" id="A0A1L9RFA6"/>
<keyword evidence="1" id="KW-0732">Signal</keyword>
<evidence type="ECO:0008006" key="4">
    <source>
        <dbReference type="Google" id="ProtNLM"/>
    </source>
</evidence>
<dbReference type="VEuPathDB" id="FungiDB:ASPWEDRAFT_43582"/>
<reference evidence="3" key="1">
    <citation type="journal article" date="2017" name="Genome Biol.">
        <title>Comparative genomics reveals high biological diversity and specific adaptations in the industrially and medically important fungal genus Aspergillus.</title>
        <authorList>
            <person name="de Vries R.P."/>
            <person name="Riley R."/>
            <person name="Wiebenga A."/>
            <person name="Aguilar-Osorio G."/>
            <person name="Amillis S."/>
            <person name="Uchima C.A."/>
            <person name="Anderluh G."/>
            <person name="Asadollahi M."/>
            <person name="Askin M."/>
            <person name="Barry K."/>
            <person name="Battaglia E."/>
            <person name="Bayram O."/>
            <person name="Benocci T."/>
            <person name="Braus-Stromeyer S.A."/>
            <person name="Caldana C."/>
            <person name="Canovas D."/>
            <person name="Cerqueira G.C."/>
            <person name="Chen F."/>
            <person name="Chen W."/>
            <person name="Choi C."/>
            <person name="Clum A."/>
            <person name="Dos Santos R.A."/>
            <person name="Damasio A.R."/>
            <person name="Diallinas G."/>
            <person name="Emri T."/>
            <person name="Fekete E."/>
            <person name="Flipphi M."/>
            <person name="Freyberg S."/>
            <person name="Gallo A."/>
            <person name="Gournas C."/>
            <person name="Habgood R."/>
            <person name="Hainaut M."/>
            <person name="Harispe M.L."/>
            <person name="Henrissat B."/>
            <person name="Hilden K.S."/>
            <person name="Hope R."/>
            <person name="Hossain A."/>
            <person name="Karabika E."/>
            <person name="Karaffa L."/>
            <person name="Karanyi Z."/>
            <person name="Krasevec N."/>
            <person name="Kuo A."/>
            <person name="Kusch H."/>
            <person name="LaButti K."/>
            <person name="Lagendijk E.L."/>
            <person name="Lapidus A."/>
            <person name="Levasseur A."/>
            <person name="Lindquist E."/>
            <person name="Lipzen A."/>
            <person name="Logrieco A.F."/>
            <person name="MacCabe A."/>
            <person name="Maekelae M.R."/>
            <person name="Malavazi I."/>
            <person name="Melin P."/>
            <person name="Meyer V."/>
            <person name="Mielnichuk N."/>
            <person name="Miskei M."/>
            <person name="Molnar A.P."/>
            <person name="Mule G."/>
            <person name="Ngan C.Y."/>
            <person name="Orejas M."/>
            <person name="Orosz E."/>
            <person name="Ouedraogo J.P."/>
            <person name="Overkamp K.M."/>
            <person name="Park H.-S."/>
            <person name="Perrone G."/>
            <person name="Piumi F."/>
            <person name="Punt P.J."/>
            <person name="Ram A.F."/>
            <person name="Ramon A."/>
            <person name="Rauscher S."/>
            <person name="Record E."/>
            <person name="Riano-Pachon D.M."/>
            <person name="Robert V."/>
            <person name="Roehrig J."/>
            <person name="Ruller R."/>
            <person name="Salamov A."/>
            <person name="Salih N.S."/>
            <person name="Samson R.A."/>
            <person name="Sandor E."/>
            <person name="Sanguinetti M."/>
            <person name="Schuetze T."/>
            <person name="Sepcic K."/>
            <person name="Shelest E."/>
            <person name="Sherlock G."/>
            <person name="Sophianopoulou V."/>
            <person name="Squina F.M."/>
            <person name="Sun H."/>
            <person name="Susca A."/>
            <person name="Todd R.B."/>
            <person name="Tsang A."/>
            <person name="Unkles S.E."/>
            <person name="van de Wiele N."/>
            <person name="van Rossen-Uffink D."/>
            <person name="Oliveira J.V."/>
            <person name="Vesth T.C."/>
            <person name="Visser J."/>
            <person name="Yu J.-H."/>
            <person name="Zhou M."/>
            <person name="Andersen M.R."/>
            <person name="Archer D.B."/>
            <person name="Baker S.E."/>
            <person name="Benoit I."/>
            <person name="Brakhage A.A."/>
            <person name="Braus G.H."/>
            <person name="Fischer R."/>
            <person name="Frisvad J.C."/>
            <person name="Goldman G.H."/>
            <person name="Houbraken J."/>
            <person name="Oakley B."/>
            <person name="Pocsi I."/>
            <person name="Scazzocchio C."/>
            <person name="Seiboth B."/>
            <person name="vanKuyk P.A."/>
            <person name="Wortman J."/>
            <person name="Dyer P.S."/>
            <person name="Grigoriev I.V."/>
        </authorList>
    </citation>
    <scope>NUCLEOTIDE SEQUENCE [LARGE SCALE GENOMIC DNA]</scope>
    <source>
        <strain evidence="3">DTO 134E9</strain>
    </source>
</reference>
<organism evidence="2 3">
    <name type="scientific">Aspergillus wentii DTO 134E9</name>
    <dbReference type="NCBI Taxonomy" id="1073089"/>
    <lineage>
        <taxon>Eukaryota</taxon>
        <taxon>Fungi</taxon>
        <taxon>Dikarya</taxon>
        <taxon>Ascomycota</taxon>
        <taxon>Pezizomycotina</taxon>
        <taxon>Eurotiomycetes</taxon>
        <taxon>Eurotiomycetidae</taxon>
        <taxon>Eurotiales</taxon>
        <taxon>Aspergillaceae</taxon>
        <taxon>Aspergillus</taxon>
        <taxon>Aspergillus subgen. Cremei</taxon>
    </lineage>
</organism>
<dbReference type="RefSeq" id="XP_040687230.1">
    <property type="nucleotide sequence ID" value="XM_040836057.1"/>
</dbReference>